<feature type="transmembrane region" description="Helical" evidence="1">
    <location>
        <begin position="136"/>
        <end position="161"/>
    </location>
</feature>
<accession>A0A0D8XVR1</accession>
<feature type="transmembrane region" description="Helical" evidence="1">
    <location>
        <begin position="95"/>
        <end position="116"/>
    </location>
</feature>
<dbReference type="Proteomes" id="UP000053766">
    <property type="component" value="Unassembled WGS sequence"/>
</dbReference>
<gene>
    <name evidence="2" type="ORF">DICVIV_05292</name>
</gene>
<dbReference type="EMBL" id="KN716262">
    <property type="protein sequence ID" value="KJH48605.1"/>
    <property type="molecule type" value="Genomic_DNA"/>
</dbReference>
<name>A0A0D8XVR1_DICVI</name>
<keyword evidence="3" id="KW-1185">Reference proteome</keyword>
<keyword evidence="1" id="KW-1133">Transmembrane helix</keyword>
<dbReference type="OrthoDB" id="5916231at2759"/>
<reference evidence="2 3" key="1">
    <citation type="submission" date="2013-11" db="EMBL/GenBank/DDBJ databases">
        <title>Draft genome of the bovine lungworm Dictyocaulus viviparus.</title>
        <authorList>
            <person name="Mitreva M."/>
        </authorList>
    </citation>
    <scope>NUCLEOTIDE SEQUENCE [LARGE SCALE GENOMIC DNA]</scope>
    <source>
        <strain evidence="2 3">HannoverDv2000</strain>
    </source>
</reference>
<proteinExistence type="predicted"/>
<protein>
    <submittedName>
        <fullName evidence="2">Uncharacterized protein</fullName>
    </submittedName>
</protein>
<keyword evidence="1" id="KW-0812">Transmembrane</keyword>
<evidence type="ECO:0000256" key="1">
    <source>
        <dbReference type="SAM" id="Phobius"/>
    </source>
</evidence>
<sequence length="281" mass="31547">MNLVKMDKNLLGGYIAFKENPDLVALLSREPLREKTLVALNACIITERTGQITCFMNSTFSKETLMSDCDSTKLGGMRLEFVAGARFDLNNFQKYLQSVVFFLASLLFSCFSFLSTRTTTTHRTLVVNLFDSVSSSLAIILLTVVMIVFFVTAGVGVVFFVHHVFVKISRSSRQTNKLHKQHQCTTLLPSIQRKKMSNEENRLTVIEEEKEELSRISQSQSSSEFEGDAKGQSFLAIFLIFHLFPSGLVFGSHEHRSLQLDTVASIPSSTLHTFRTGPQLL</sequence>
<keyword evidence="1" id="KW-0472">Membrane</keyword>
<organism evidence="2 3">
    <name type="scientific">Dictyocaulus viviparus</name>
    <name type="common">Bovine lungworm</name>
    <dbReference type="NCBI Taxonomy" id="29172"/>
    <lineage>
        <taxon>Eukaryota</taxon>
        <taxon>Metazoa</taxon>
        <taxon>Ecdysozoa</taxon>
        <taxon>Nematoda</taxon>
        <taxon>Chromadorea</taxon>
        <taxon>Rhabditida</taxon>
        <taxon>Rhabditina</taxon>
        <taxon>Rhabditomorpha</taxon>
        <taxon>Strongyloidea</taxon>
        <taxon>Metastrongylidae</taxon>
        <taxon>Dictyocaulus</taxon>
    </lineage>
</organism>
<dbReference type="AlphaFoldDB" id="A0A0D8XVR1"/>
<reference evidence="3" key="2">
    <citation type="journal article" date="2016" name="Sci. Rep.">
        <title>Dictyocaulus viviparus genome, variome and transcriptome elucidate lungworm biology and support future intervention.</title>
        <authorList>
            <person name="McNulty S.N."/>
            <person name="Strube C."/>
            <person name="Rosa B.A."/>
            <person name="Martin J.C."/>
            <person name="Tyagi R."/>
            <person name="Choi Y.J."/>
            <person name="Wang Q."/>
            <person name="Hallsworth Pepin K."/>
            <person name="Zhang X."/>
            <person name="Ozersky P."/>
            <person name="Wilson R.K."/>
            <person name="Sternberg P.W."/>
            <person name="Gasser R.B."/>
            <person name="Mitreva M."/>
        </authorList>
    </citation>
    <scope>NUCLEOTIDE SEQUENCE [LARGE SCALE GENOMIC DNA]</scope>
    <source>
        <strain evidence="3">HannoverDv2000</strain>
    </source>
</reference>
<evidence type="ECO:0000313" key="3">
    <source>
        <dbReference type="Proteomes" id="UP000053766"/>
    </source>
</evidence>
<evidence type="ECO:0000313" key="2">
    <source>
        <dbReference type="EMBL" id="KJH48605.1"/>
    </source>
</evidence>